<feature type="domain" description="RNA polymerase sigma-70 ECF-like HTH" evidence="4">
    <location>
        <begin position="14"/>
        <end position="187"/>
    </location>
</feature>
<dbReference type="InterPro" id="IPR036388">
    <property type="entry name" value="WH-like_DNA-bd_sf"/>
</dbReference>
<keyword evidence="3" id="KW-0804">Transcription</keyword>
<organism evidence="5 6">
    <name type="scientific">Pseudoxanthomonas putridarboris</name>
    <dbReference type="NCBI Taxonomy" id="752605"/>
    <lineage>
        <taxon>Bacteria</taxon>
        <taxon>Pseudomonadati</taxon>
        <taxon>Pseudomonadota</taxon>
        <taxon>Gammaproteobacteria</taxon>
        <taxon>Lysobacterales</taxon>
        <taxon>Lysobacteraceae</taxon>
        <taxon>Pseudoxanthomonas</taxon>
    </lineage>
</organism>
<dbReference type="InterPro" id="IPR039425">
    <property type="entry name" value="RNA_pol_sigma-70-like"/>
</dbReference>
<evidence type="ECO:0000256" key="2">
    <source>
        <dbReference type="ARBA" id="ARBA00023082"/>
    </source>
</evidence>
<evidence type="ECO:0000256" key="1">
    <source>
        <dbReference type="ARBA" id="ARBA00023015"/>
    </source>
</evidence>
<dbReference type="Proteomes" id="UP001459204">
    <property type="component" value="Unassembled WGS sequence"/>
</dbReference>
<reference evidence="5 6" key="1">
    <citation type="submission" date="2024-04" db="EMBL/GenBank/DDBJ databases">
        <title>Draft genome sequence of Pseudoxanthomonas putridarboris WD12.</title>
        <authorList>
            <person name="Oh J."/>
        </authorList>
    </citation>
    <scope>NUCLEOTIDE SEQUENCE [LARGE SCALE GENOMIC DNA]</scope>
    <source>
        <strain evidence="5 6">WD12</strain>
    </source>
</reference>
<proteinExistence type="predicted"/>
<dbReference type="SUPFAM" id="SSF88659">
    <property type="entry name" value="Sigma3 and sigma4 domains of RNA polymerase sigma factors"/>
    <property type="match status" value="1"/>
</dbReference>
<name>A0ABU9IX71_9GAMM</name>
<evidence type="ECO:0000313" key="6">
    <source>
        <dbReference type="Proteomes" id="UP001459204"/>
    </source>
</evidence>
<dbReference type="InterPro" id="IPR011517">
    <property type="entry name" value="RNA_pol_sigma70_ECF-like"/>
</dbReference>
<accession>A0ABU9IX71</accession>
<dbReference type="EMBL" id="JBBWWT010000001">
    <property type="protein sequence ID" value="MEL1263544.1"/>
    <property type="molecule type" value="Genomic_DNA"/>
</dbReference>
<evidence type="ECO:0000313" key="5">
    <source>
        <dbReference type="EMBL" id="MEL1263544.1"/>
    </source>
</evidence>
<keyword evidence="1" id="KW-0805">Transcription regulation</keyword>
<dbReference type="Gene3D" id="1.10.10.10">
    <property type="entry name" value="Winged helix-like DNA-binding domain superfamily/Winged helix DNA-binding domain"/>
    <property type="match status" value="1"/>
</dbReference>
<protein>
    <submittedName>
        <fullName evidence="5">ECF-type sigma factor</fullName>
    </submittedName>
</protein>
<comment type="caution">
    <text evidence="5">The sequence shown here is derived from an EMBL/GenBank/DDBJ whole genome shotgun (WGS) entry which is preliminary data.</text>
</comment>
<dbReference type="InterPro" id="IPR013324">
    <property type="entry name" value="RNA_pol_sigma_r3/r4-like"/>
</dbReference>
<gene>
    <name evidence="5" type="ORF">AAD027_04040</name>
</gene>
<dbReference type="InterPro" id="IPR053812">
    <property type="entry name" value="HTH_Sigma70_ECF-like"/>
</dbReference>
<evidence type="ECO:0000256" key="3">
    <source>
        <dbReference type="ARBA" id="ARBA00023163"/>
    </source>
</evidence>
<sequence length="194" mass="22020">MDRSYETVEETAGSITRLLTDAKAGQSDVWDRIYTVLYRDLHGLARSQIWRAPHQTLSPTALINETWIRLAKANVNAENRRQLIGLIISTMRSVLLDEAKRKLADKRGGGAQVLSLSDGWDSGEDCRLEHLLALDTALNELQRTMPRLAQVVEWRYFGGLAENEIAKLLDIHVRTVRRDWNAARLFLLERLGSA</sequence>
<dbReference type="RefSeq" id="WP_341724715.1">
    <property type="nucleotide sequence ID" value="NZ_JBBWWT010000001.1"/>
</dbReference>
<dbReference type="NCBIfam" id="TIGR02999">
    <property type="entry name" value="Sig-70_X6"/>
    <property type="match status" value="1"/>
</dbReference>
<dbReference type="PANTHER" id="PTHR43133:SF39">
    <property type="entry name" value="SIMILAR TO RNA POLYMERASE SIGMA-E FACTOR"/>
    <property type="match status" value="1"/>
</dbReference>
<evidence type="ECO:0000259" key="4">
    <source>
        <dbReference type="Pfam" id="PF07638"/>
    </source>
</evidence>
<keyword evidence="2" id="KW-0731">Sigma factor</keyword>
<keyword evidence="6" id="KW-1185">Reference proteome</keyword>
<dbReference type="Pfam" id="PF07638">
    <property type="entry name" value="Sigma70_ECF"/>
    <property type="match status" value="1"/>
</dbReference>
<dbReference type="PANTHER" id="PTHR43133">
    <property type="entry name" value="RNA POLYMERASE ECF-TYPE SIGMA FACTO"/>
    <property type="match status" value="1"/>
</dbReference>